<dbReference type="EMBL" id="NMUH01000742">
    <property type="protein sequence ID" value="MQL84145.1"/>
    <property type="molecule type" value="Genomic_DNA"/>
</dbReference>
<dbReference type="PANTHER" id="PTHR31065:SF56">
    <property type="entry name" value="OS11G0428700 PROTEIN"/>
    <property type="match status" value="1"/>
</dbReference>
<name>A0A843UKW9_COLES</name>
<evidence type="ECO:0008006" key="3">
    <source>
        <dbReference type="Google" id="ProtNLM"/>
    </source>
</evidence>
<evidence type="ECO:0000313" key="1">
    <source>
        <dbReference type="EMBL" id="MQL84145.1"/>
    </source>
</evidence>
<dbReference type="Proteomes" id="UP000652761">
    <property type="component" value="Unassembled WGS sequence"/>
</dbReference>
<sequence>MAGETQLVPPWLEPLLATPFFSTCATHGDAPRGECNMFCLDCPAAAAFCFYCRSVRHFDHRTIQIRRSSYHDVVRVSEVQGALDTTGVQTYVINSARVVFLNERPLPKGTAASCFGAAAKSPAHVCEICSRALLDPFRFCSLACKVRKRARATKSECGLIDDGFFRLNCKGLRKAGTSASCLQLKAVRGKEEQQQQQQ</sequence>
<dbReference type="InterPro" id="IPR006734">
    <property type="entry name" value="PLATZ"/>
</dbReference>
<dbReference type="PANTHER" id="PTHR31065">
    <property type="entry name" value="PLATZ TRANSCRIPTION FACTOR FAMILY PROTEIN"/>
    <property type="match status" value="1"/>
</dbReference>
<dbReference type="AlphaFoldDB" id="A0A843UKW9"/>
<comment type="caution">
    <text evidence="1">The sequence shown here is derived from an EMBL/GenBank/DDBJ whole genome shotgun (WGS) entry which is preliminary data.</text>
</comment>
<protein>
    <recommendedName>
        <fullName evidence="3">PLATZ transcription factor family protein</fullName>
    </recommendedName>
</protein>
<dbReference type="Pfam" id="PF04640">
    <property type="entry name" value="PLATZ"/>
    <property type="match status" value="1"/>
</dbReference>
<proteinExistence type="predicted"/>
<feature type="non-terminal residue" evidence="1">
    <location>
        <position position="1"/>
    </location>
</feature>
<reference evidence="1" key="1">
    <citation type="submission" date="2017-07" db="EMBL/GenBank/DDBJ databases">
        <title>Taro Niue Genome Assembly and Annotation.</title>
        <authorList>
            <person name="Atibalentja N."/>
            <person name="Keating K."/>
            <person name="Fields C.J."/>
        </authorList>
    </citation>
    <scope>NUCLEOTIDE SEQUENCE</scope>
    <source>
        <strain evidence="1">Niue_2</strain>
        <tissue evidence="1">Leaf</tissue>
    </source>
</reference>
<keyword evidence="2" id="KW-1185">Reference proteome</keyword>
<accession>A0A843UKW9</accession>
<organism evidence="1 2">
    <name type="scientific">Colocasia esculenta</name>
    <name type="common">Wild taro</name>
    <name type="synonym">Arum esculentum</name>
    <dbReference type="NCBI Taxonomy" id="4460"/>
    <lineage>
        <taxon>Eukaryota</taxon>
        <taxon>Viridiplantae</taxon>
        <taxon>Streptophyta</taxon>
        <taxon>Embryophyta</taxon>
        <taxon>Tracheophyta</taxon>
        <taxon>Spermatophyta</taxon>
        <taxon>Magnoliopsida</taxon>
        <taxon>Liliopsida</taxon>
        <taxon>Araceae</taxon>
        <taxon>Aroideae</taxon>
        <taxon>Colocasieae</taxon>
        <taxon>Colocasia</taxon>
    </lineage>
</organism>
<evidence type="ECO:0000313" key="2">
    <source>
        <dbReference type="Proteomes" id="UP000652761"/>
    </source>
</evidence>
<dbReference type="OrthoDB" id="1908108at2759"/>
<gene>
    <name evidence="1" type="ORF">Taro_016653</name>
</gene>